<protein>
    <submittedName>
        <fullName evidence="1">Uncharacterized protein</fullName>
    </submittedName>
</protein>
<name>A0A6G1BPV7_9ORYZ</name>
<proteinExistence type="predicted"/>
<reference evidence="1 2" key="1">
    <citation type="submission" date="2019-11" db="EMBL/GenBank/DDBJ databases">
        <title>Whole genome sequence of Oryza granulata.</title>
        <authorList>
            <person name="Li W."/>
        </authorList>
    </citation>
    <scope>NUCLEOTIDE SEQUENCE [LARGE SCALE GENOMIC DNA]</scope>
    <source>
        <strain evidence="2">cv. Menghai</strain>
        <tissue evidence="1">Leaf</tissue>
    </source>
</reference>
<keyword evidence="2" id="KW-1185">Reference proteome</keyword>
<comment type="caution">
    <text evidence="1">The sequence shown here is derived from an EMBL/GenBank/DDBJ whole genome shotgun (WGS) entry which is preliminary data.</text>
</comment>
<gene>
    <name evidence="1" type="ORF">E2562_023710</name>
</gene>
<dbReference type="Proteomes" id="UP000479710">
    <property type="component" value="Unassembled WGS sequence"/>
</dbReference>
<dbReference type="AlphaFoldDB" id="A0A6G1BPV7"/>
<accession>A0A6G1BPV7</accession>
<sequence>MVDARQAPVANSSDPLLQVMQGKVSTSNGTRLGDRKIERAHQYWSLVAQHRDDEIWSMPASSYGAAVFPVFGCTERSEIKGNGIGIEGRLGNVEKGMIIARWWWTVSSSFWLAVEKWKKRQLGLPFKVWSIRTRRVRLSDTV</sequence>
<evidence type="ECO:0000313" key="2">
    <source>
        <dbReference type="Proteomes" id="UP000479710"/>
    </source>
</evidence>
<evidence type="ECO:0000313" key="1">
    <source>
        <dbReference type="EMBL" id="KAF0889423.1"/>
    </source>
</evidence>
<dbReference type="EMBL" id="SPHZ02000012">
    <property type="protein sequence ID" value="KAF0889423.1"/>
    <property type="molecule type" value="Genomic_DNA"/>
</dbReference>
<organism evidence="1 2">
    <name type="scientific">Oryza meyeriana var. granulata</name>
    <dbReference type="NCBI Taxonomy" id="110450"/>
    <lineage>
        <taxon>Eukaryota</taxon>
        <taxon>Viridiplantae</taxon>
        <taxon>Streptophyta</taxon>
        <taxon>Embryophyta</taxon>
        <taxon>Tracheophyta</taxon>
        <taxon>Spermatophyta</taxon>
        <taxon>Magnoliopsida</taxon>
        <taxon>Liliopsida</taxon>
        <taxon>Poales</taxon>
        <taxon>Poaceae</taxon>
        <taxon>BOP clade</taxon>
        <taxon>Oryzoideae</taxon>
        <taxon>Oryzeae</taxon>
        <taxon>Oryzinae</taxon>
        <taxon>Oryza</taxon>
        <taxon>Oryza meyeriana</taxon>
    </lineage>
</organism>